<dbReference type="EMBL" id="BMYF01000001">
    <property type="protein sequence ID" value="GHB23666.1"/>
    <property type="molecule type" value="Genomic_DNA"/>
</dbReference>
<reference evidence="8" key="1">
    <citation type="journal article" date="2014" name="Int. J. Syst. Evol. Microbiol.">
        <title>Complete genome sequence of Corynebacterium casei LMG S-19264T (=DSM 44701T), isolated from a smear-ripened cheese.</title>
        <authorList>
            <consortium name="US DOE Joint Genome Institute (JGI-PGF)"/>
            <person name="Walter F."/>
            <person name="Albersmeier A."/>
            <person name="Kalinowski J."/>
            <person name="Ruckert C."/>
        </authorList>
    </citation>
    <scope>NUCLEOTIDE SEQUENCE</scope>
    <source>
        <strain evidence="8">KCTC 23224</strain>
    </source>
</reference>
<dbReference type="InterPro" id="IPR039420">
    <property type="entry name" value="WalR-like"/>
</dbReference>
<dbReference type="PANTHER" id="PTHR48111:SF1">
    <property type="entry name" value="TWO-COMPONENT RESPONSE REGULATOR ORR33"/>
    <property type="match status" value="1"/>
</dbReference>
<keyword evidence="9" id="KW-1185">Reference proteome</keyword>
<dbReference type="GO" id="GO:0000976">
    <property type="term" value="F:transcription cis-regulatory region binding"/>
    <property type="evidence" value="ECO:0007669"/>
    <property type="project" value="TreeGrafter"/>
</dbReference>
<evidence type="ECO:0000256" key="3">
    <source>
        <dbReference type="ARBA" id="ARBA00023015"/>
    </source>
</evidence>
<evidence type="ECO:0000313" key="9">
    <source>
        <dbReference type="Proteomes" id="UP000642809"/>
    </source>
</evidence>
<comment type="caution">
    <text evidence="8">The sequence shown here is derived from an EMBL/GenBank/DDBJ whole genome shotgun (WGS) entry which is preliminary data.</text>
</comment>
<dbReference type="Gene3D" id="3.40.50.2300">
    <property type="match status" value="1"/>
</dbReference>
<dbReference type="Pfam" id="PF00072">
    <property type="entry name" value="Response_reg"/>
    <property type="match status" value="1"/>
</dbReference>
<dbReference type="PROSITE" id="PS50110">
    <property type="entry name" value="RESPONSE_REGULATORY"/>
    <property type="match status" value="1"/>
</dbReference>
<dbReference type="InterPro" id="IPR001789">
    <property type="entry name" value="Sig_transdc_resp-reg_receiver"/>
</dbReference>
<dbReference type="PANTHER" id="PTHR48111">
    <property type="entry name" value="REGULATOR OF RPOS"/>
    <property type="match status" value="1"/>
</dbReference>
<protein>
    <recommendedName>
        <fullName evidence="7">Response regulatory domain-containing protein</fullName>
    </recommendedName>
</protein>
<evidence type="ECO:0000256" key="5">
    <source>
        <dbReference type="ARBA" id="ARBA00023163"/>
    </source>
</evidence>
<dbReference type="SUPFAM" id="SSF52172">
    <property type="entry name" value="CheY-like"/>
    <property type="match status" value="1"/>
</dbReference>
<name>A0A8J3G3M7_9BACT</name>
<dbReference type="InterPro" id="IPR011006">
    <property type="entry name" value="CheY-like_superfamily"/>
</dbReference>
<dbReference type="GO" id="GO:0006355">
    <property type="term" value="P:regulation of DNA-templated transcription"/>
    <property type="evidence" value="ECO:0007669"/>
    <property type="project" value="TreeGrafter"/>
</dbReference>
<keyword evidence="4" id="KW-0238">DNA-binding</keyword>
<dbReference type="GO" id="GO:0005829">
    <property type="term" value="C:cytosol"/>
    <property type="evidence" value="ECO:0007669"/>
    <property type="project" value="TreeGrafter"/>
</dbReference>
<dbReference type="Gene3D" id="1.10.287.130">
    <property type="match status" value="1"/>
</dbReference>
<evidence type="ECO:0000256" key="6">
    <source>
        <dbReference type="PROSITE-ProRule" id="PRU00169"/>
    </source>
</evidence>
<sequence length="234" mass="26700">MEEDIKQLKILIIDDKQSNVDLLVDLLNYHGYQQIKTLIDSKLAMETIDTFNPDILLLDLMMPNVSGFDILMLLQKKQRSADLKVLVLTADIANFTKQQALTLGAHDFLTKPFDLVEVSLRIKNLLINSLLFKQLKKQNLNLETIVEERTAQLTERNKEIQANLDTLKEIAWVQSHVVRAPVARILGLINFLKDSDVSEKDRLNALASLEKSALELDEVVKNITEKTYYPSVKD</sequence>
<keyword evidence="3" id="KW-0805">Transcription regulation</keyword>
<dbReference type="SUPFAM" id="SSF47384">
    <property type="entry name" value="Homodimeric domain of signal transducing histidine kinase"/>
    <property type="match status" value="1"/>
</dbReference>
<accession>A0A8J3G3M7</accession>
<dbReference type="InterPro" id="IPR036097">
    <property type="entry name" value="HisK_dim/P_sf"/>
</dbReference>
<gene>
    <name evidence="8" type="ORF">GCM10008106_00270</name>
</gene>
<keyword evidence="2" id="KW-0902">Two-component regulatory system</keyword>
<dbReference type="GO" id="GO:0000155">
    <property type="term" value="F:phosphorelay sensor kinase activity"/>
    <property type="evidence" value="ECO:0007669"/>
    <property type="project" value="InterPro"/>
</dbReference>
<dbReference type="GO" id="GO:0000156">
    <property type="term" value="F:phosphorelay response regulator activity"/>
    <property type="evidence" value="ECO:0007669"/>
    <property type="project" value="TreeGrafter"/>
</dbReference>
<evidence type="ECO:0000256" key="2">
    <source>
        <dbReference type="ARBA" id="ARBA00023012"/>
    </source>
</evidence>
<evidence type="ECO:0000259" key="7">
    <source>
        <dbReference type="PROSITE" id="PS50110"/>
    </source>
</evidence>
<evidence type="ECO:0000256" key="1">
    <source>
        <dbReference type="ARBA" id="ARBA00022553"/>
    </source>
</evidence>
<feature type="modified residue" description="4-aspartylphosphate" evidence="6">
    <location>
        <position position="59"/>
    </location>
</feature>
<keyword evidence="1 6" id="KW-0597">Phosphoprotein</keyword>
<organism evidence="8 9">
    <name type="scientific">Mongoliitalea lutea</name>
    <dbReference type="NCBI Taxonomy" id="849756"/>
    <lineage>
        <taxon>Bacteria</taxon>
        <taxon>Pseudomonadati</taxon>
        <taxon>Bacteroidota</taxon>
        <taxon>Cytophagia</taxon>
        <taxon>Cytophagales</taxon>
        <taxon>Cyclobacteriaceae</taxon>
        <taxon>Mongoliitalea</taxon>
    </lineage>
</organism>
<dbReference type="AlphaFoldDB" id="A0A8J3G3M7"/>
<dbReference type="SMART" id="SM00448">
    <property type="entry name" value="REC"/>
    <property type="match status" value="1"/>
</dbReference>
<reference evidence="8" key="2">
    <citation type="submission" date="2020-09" db="EMBL/GenBank/DDBJ databases">
        <authorList>
            <person name="Sun Q."/>
            <person name="Kim S."/>
        </authorList>
    </citation>
    <scope>NUCLEOTIDE SEQUENCE</scope>
    <source>
        <strain evidence="8">KCTC 23224</strain>
    </source>
</reference>
<evidence type="ECO:0000313" key="8">
    <source>
        <dbReference type="EMBL" id="GHB23666.1"/>
    </source>
</evidence>
<dbReference type="GO" id="GO:0032993">
    <property type="term" value="C:protein-DNA complex"/>
    <property type="evidence" value="ECO:0007669"/>
    <property type="project" value="TreeGrafter"/>
</dbReference>
<evidence type="ECO:0000256" key="4">
    <source>
        <dbReference type="ARBA" id="ARBA00023125"/>
    </source>
</evidence>
<dbReference type="RefSeq" id="WP_189578208.1">
    <property type="nucleotide sequence ID" value="NZ_BMYF01000001.1"/>
</dbReference>
<keyword evidence="5" id="KW-0804">Transcription</keyword>
<dbReference type="Proteomes" id="UP000642809">
    <property type="component" value="Unassembled WGS sequence"/>
</dbReference>
<proteinExistence type="predicted"/>
<feature type="domain" description="Response regulatory" evidence="7">
    <location>
        <begin position="9"/>
        <end position="126"/>
    </location>
</feature>